<evidence type="ECO:0000256" key="1">
    <source>
        <dbReference type="SAM" id="MobiDB-lite"/>
    </source>
</evidence>
<protein>
    <recommendedName>
        <fullName evidence="2">DUF6292 domain-containing protein</fullName>
    </recommendedName>
</protein>
<feature type="compositionally biased region" description="Basic residues" evidence="1">
    <location>
        <begin position="153"/>
        <end position="162"/>
    </location>
</feature>
<evidence type="ECO:0000313" key="3">
    <source>
        <dbReference type="EMBL" id="GHH13156.1"/>
    </source>
</evidence>
<proteinExistence type="predicted"/>
<organism evidence="3 4">
    <name type="scientific">Amycolatopsis oliviviridis</name>
    <dbReference type="NCBI Taxonomy" id="1471590"/>
    <lineage>
        <taxon>Bacteria</taxon>
        <taxon>Bacillati</taxon>
        <taxon>Actinomycetota</taxon>
        <taxon>Actinomycetes</taxon>
        <taxon>Pseudonocardiales</taxon>
        <taxon>Pseudonocardiaceae</taxon>
        <taxon>Amycolatopsis</taxon>
    </lineage>
</organism>
<comment type="caution">
    <text evidence="3">The sequence shown here is derived from an EMBL/GenBank/DDBJ whole genome shotgun (WGS) entry which is preliminary data.</text>
</comment>
<keyword evidence="4" id="KW-1185">Reference proteome</keyword>
<dbReference type="InterPro" id="IPR046259">
    <property type="entry name" value="DUF6292"/>
</dbReference>
<reference evidence="4" key="1">
    <citation type="journal article" date="2019" name="Int. J. Syst. Evol. Microbiol.">
        <title>The Global Catalogue of Microorganisms (GCM) 10K type strain sequencing project: providing services to taxonomists for standard genome sequencing and annotation.</title>
        <authorList>
            <consortium name="The Broad Institute Genomics Platform"/>
            <consortium name="The Broad Institute Genome Sequencing Center for Infectious Disease"/>
            <person name="Wu L."/>
            <person name="Ma J."/>
        </authorList>
    </citation>
    <scope>NUCLEOTIDE SEQUENCE [LARGE SCALE GENOMIC DNA]</scope>
    <source>
        <strain evidence="4">CGMCC 4.7683</strain>
    </source>
</reference>
<feature type="compositionally biased region" description="Low complexity" evidence="1">
    <location>
        <begin position="139"/>
        <end position="151"/>
    </location>
</feature>
<gene>
    <name evidence="3" type="ORF">GCM10017790_25570</name>
</gene>
<feature type="region of interest" description="Disordered" evidence="1">
    <location>
        <begin position="57"/>
        <end position="80"/>
    </location>
</feature>
<sequence length="178" mass="19437">MPEVPAAGLDPDRTCAASDEHEVRVVGGRLHDRDLGRFAVRDVLTAWRLVADDGRQAGGRRLPRRSHPSPRVGLESRTVDNDSPVSAYVALDHRLPSHPDRDRALPWDEAHGWAIAIETHSGEDLVIIRVHAGPERRCASPSAPAVPPGSGAHHGRTRRARSFGKMTGTRETLSELEP</sequence>
<evidence type="ECO:0000259" key="2">
    <source>
        <dbReference type="Pfam" id="PF19809"/>
    </source>
</evidence>
<accession>A0ABQ3LDP9</accession>
<feature type="domain" description="DUF6292" evidence="2">
    <location>
        <begin position="73"/>
        <end position="141"/>
    </location>
</feature>
<dbReference type="EMBL" id="BNAY01000002">
    <property type="protein sequence ID" value="GHH13156.1"/>
    <property type="molecule type" value="Genomic_DNA"/>
</dbReference>
<name>A0ABQ3LDP9_9PSEU</name>
<feature type="region of interest" description="Disordered" evidence="1">
    <location>
        <begin position="138"/>
        <end position="178"/>
    </location>
</feature>
<dbReference type="Proteomes" id="UP000635387">
    <property type="component" value="Unassembled WGS sequence"/>
</dbReference>
<dbReference type="Pfam" id="PF19809">
    <property type="entry name" value="DUF6292"/>
    <property type="match status" value="1"/>
</dbReference>
<evidence type="ECO:0000313" key="4">
    <source>
        <dbReference type="Proteomes" id="UP000635387"/>
    </source>
</evidence>